<dbReference type="Gene3D" id="3.40.50.620">
    <property type="entry name" value="HUPs"/>
    <property type="match status" value="1"/>
</dbReference>
<dbReference type="GO" id="GO:0032267">
    <property type="term" value="F:tRNA(Ile)-lysidine synthase activity"/>
    <property type="evidence" value="ECO:0007669"/>
    <property type="project" value="UniProtKB-EC"/>
</dbReference>
<name>A0A2A4X1E0_UNCAE</name>
<evidence type="ECO:0000313" key="9">
    <source>
        <dbReference type="Proteomes" id="UP000218775"/>
    </source>
</evidence>
<comment type="similarity">
    <text evidence="6">Belongs to the tRNA(Ile)-lysidine synthase family.</text>
</comment>
<dbReference type="EC" id="6.3.4.19" evidence="6"/>
<evidence type="ECO:0000256" key="3">
    <source>
        <dbReference type="ARBA" id="ARBA00022741"/>
    </source>
</evidence>
<dbReference type="Pfam" id="PF01171">
    <property type="entry name" value="ATP_bind_3"/>
    <property type="match status" value="1"/>
</dbReference>
<dbReference type="GO" id="GO:0006400">
    <property type="term" value="P:tRNA modification"/>
    <property type="evidence" value="ECO:0007669"/>
    <property type="project" value="UniProtKB-UniRule"/>
</dbReference>
<dbReference type="SUPFAM" id="SSF52402">
    <property type="entry name" value="Adenine nucleotide alpha hydrolases-like"/>
    <property type="match status" value="1"/>
</dbReference>
<keyword evidence="4 6" id="KW-0067">ATP-binding</keyword>
<accession>A0A2A4X1E0</accession>
<feature type="binding site" evidence="6">
    <location>
        <begin position="28"/>
        <end position="33"/>
    </location>
    <ligand>
        <name>ATP</name>
        <dbReference type="ChEBI" id="CHEBI:30616"/>
    </ligand>
</feature>
<reference evidence="9" key="1">
    <citation type="submission" date="2017-08" db="EMBL/GenBank/DDBJ databases">
        <title>A dynamic microbial community with high functional redundancy inhabits the cold, oxic subseafloor aquifer.</title>
        <authorList>
            <person name="Tully B.J."/>
            <person name="Wheat C.G."/>
            <person name="Glazer B.T."/>
            <person name="Huber J.A."/>
        </authorList>
    </citation>
    <scope>NUCLEOTIDE SEQUENCE [LARGE SCALE GENOMIC DNA]</scope>
</reference>
<evidence type="ECO:0000313" key="8">
    <source>
        <dbReference type="EMBL" id="PCI75887.1"/>
    </source>
</evidence>
<evidence type="ECO:0000256" key="2">
    <source>
        <dbReference type="ARBA" id="ARBA00022694"/>
    </source>
</evidence>
<evidence type="ECO:0000256" key="1">
    <source>
        <dbReference type="ARBA" id="ARBA00022598"/>
    </source>
</evidence>
<dbReference type="GO" id="GO:0005737">
    <property type="term" value="C:cytoplasm"/>
    <property type="evidence" value="ECO:0007669"/>
    <property type="project" value="UniProtKB-SubCell"/>
</dbReference>
<dbReference type="EMBL" id="NVUK01000038">
    <property type="protein sequence ID" value="PCI75887.1"/>
    <property type="molecule type" value="Genomic_DNA"/>
</dbReference>
<comment type="function">
    <text evidence="6">Ligates lysine onto the cytidine present at position 34 of the AUA codon-specific tRNA(Ile) that contains the anticodon CAU, in an ATP-dependent manner. Cytidine is converted to lysidine, thus changing the amino acid specificity of the tRNA from methionine to isoleucine.</text>
</comment>
<evidence type="ECO:0000259" key="7">
    <source>
        <dbReference type="Pfam" id="PF01171"/>
    </source>
</evidence>
<comment type="caution">
    <text evidence="8">The sequence shown here is derived from an EMBL/GenBank/DDBJ whole genome shotgun (WGS) entry which is preliminary data.</text>
</comment>
<keyword evidence="3 6" id="KW-0547">Nucleotide-binding</keyword>
<comment type="subcellular location">
    <subcellularLocation>
        <location evidence="6">Cytoplasm</location>
    </subcellularLocation>
</comment>
<dbReference type="GO" id="GO:0005524">
    <property type="term" value="F:ATP binding"/>
    <property type="evidence" value="ECO:0007669"/>
    <property type="project" value="UniProtKB-UniRule"/>
</dbReference>
<dbReference type="PANTHER" id="PTHR43033:SF1">
    <property type="entry name" value="TRNA(ILE)-LYSIDINE SYNTHASE-RELATED"/>
    <property type="match status" value="1"/>
</dbReference>
<dbReference type="NCBIfam" id="TIGR02432">
    <property type="entry name" value="lysidine_TilS_N"/>
    <property type="match status" value="1"/>
</dbReference>
<dbReference type="Proteomes" id="UP000218775">
    <property type="component" value="Unassembled WGS sequence"/>
</dbReference>
<evidence type="ECO:0000256" key="4">
    <source>
        <dbReference type="ARBA" id="ARBA00022840"/>
    </source>
</evidence>
<comment type="domain">
    <text evidence="6">The N-terminal region contains the highly conserved SGGXDS motif, predicted to be a P-loop motif involved in ATP binding.</text>
</comment>
<dbReference type="AlphaFoldDB" id="A0A2A4X1E0"/>
<dbReference type="InterPro" id="IPR011063">
    <property type="entry name" value="TilS/TtcA_N"/>
</dbReference>
<organism evidence="8 9">
    <name type="scientific">Aerophobetes bacterium</name>
    <dbReference type="NCBI Taxonomy" id="2030807"/>
    <lineage>
        <taxon>Bacteria</taxon>
        <taxon>Candidatus Aerophobota</taxon>
    </lineage>
</organism>
<sequence length="427" mass="49421">MKSTLYCAFDAFIKKHNLLHKRCLLALSGGVDSMALFSIAKQFADKGLLEFEVAHIDHGWRPESSIQAKALEKWVEAQGIRFHLYTIETQPLSDKENQARIERIQFFKKITHRHKLKGVLLAHHADDQAETVLKRVFEGSGIDTFQGLLPVRNLDNVLLFRPLLTFEKKVLEKEVKRLNLPVLEDVSNQDIRFLRNRMRIALIPGLEKHFGKSIKLNLNHLAQVSGEIEDLLKQTLEKELHTQIKGPIGRAALFSSNSSPATLRYFLKQWAREEQQVLTQQAIHTLLYALDNDAAHDKHVLTSDWVISRFERAFIFIKKSLLTHPEKIVTLYKSYTCAPEHRVKKEQNWKTFLAGSCYCSIPYDQVLMLSELPKEKQQRIRKWYSTHKVPCVLRNLAPLFFEKRVLVFEPLTGEKRVGFEKHPLTSS</sequence>
<dbReference type="InterPro" id="IPR014729">
    <property type="entry name" value="Rossmann-like_a/b/a_fold"/>
</dbReference>
<dbReference type="PANTHER" id="PTHR43033">
    <property type="entry name" value="TRNA(ILE)-LYSIDINE SYNTHASE-RELATED"/>
    <property type="match status" value="1"/>
</dbReference>
<evidence type="ECO:0000256" key="5">
    <source>
        <dbReference type="ARBA" id="ARBA00048539"/>
    </source>
</evidence>
<keyword evidence="1 6" id="KW-0436">Ligase</keyword>
<dbReference type="InterPro" id="IPR012795">
    <property type="entry name" value="tRNA_Ile_lys_synt_N"/>
</dbReference>
<keyword evidence="6" id="KW-0963">Cytoplasm</keyword>
<protein>
    <recommendedName>
        <fullName evidence="6">tRNA(Ile)-lysidine synthase</fullName>
        <ecNumber evidence="6">6.3.4.19</ecNumber>
    </recommendedName>
    <alternativeName>
        <fullName evidence="6">tRNA(Ile)-2-lysyl-cytidine synthase</fullName>
    </alternativeName>
    <alternativeName>
        <fullName evidence="6">tRNA(Ile)-lysidine synthetase</fullName>
    </alternativeName>
</protein>
<keyword evidence="2 6" id="KW-0819">tRNA processing</keyword>
<dbReference type="CDD" id="cd01992">
    <property type="entry name" value="TilS_N"/>
    <property type="match status" value="1"/>
</dbReference>
<proteinExistence type="inferred from homology"/>
<dbReference type="InterPro" id="IPR012094">
    <property type="entry name" value="tRNA_Ile_lys_synt"/>
</dbReference>
<comment type="catalytic activity">
    <reaction evidence="5 6">
        <text>cytidine(34) in tRNA(Ile2) + L-lysine + ATP = lysidine(34) in tRNA(Ile2) + AMP + diphosphate + H(+)</text>
        <dbReference type="Rhea" id="RHEA:43744"/>
        <dbReference type="Rhea" id="RHEA-COMP:10625"/>
        <dbReference type="Rhea" id="RHEA-COMP:10670"/>
        <dbReference type="ChEBI" id="CHEBI:15378"/>
        <dbReference type="ChEBI" id="CHEBI:30616"/>
        <dbReference type="ChEBI" id="CHEBI:32551"/>
        <dbReference type="ChEBI" id="CHEBI:33019"/>
        <dbReference type="ChEBI" id="CHEBI:82748"/>
        <dbReference type="ChEBI" id="CHEBI:83665"/>
        <dbReference type="ChEBI" id="CHEBI:456215"/>
        <dbReference type="EC" id="6.3.4.19"/>
    </reaction>
</comment>
<feature type="domain" description="tRNA(Ile)-lysidine/2-thiocytidine synthase N-terminal" evidence="7">
    <location>
        <begin position="23"/>
        <end position="199"/>
    </location>
</feature>
<dbReference type="HAMAP" id="MF_01161">
    <property type="entry name" value="tRNA_Ile_lys_synt"/>
    <property type="match status" value="1"/>
</dbReference>
<evidence type="ECO:0000256" key="6">
    <source>
        <dbReference type="HAMAP-Rule" id="MF_01161"/>
    </source>
</evidence>
<gene>
    <name evidence="6 8" type="primary">tilS</name>
    <name evidence="8" type="ORF">COB21_05110</name>
</gene>